<gene>
    <name evidence="1" type="ORF">L2E82_05464</name>
</gene>
<dbReference type="Proteomes" id="UP001055811">
    <property type="component" value="Linkage Group LG01"/>
</dbReference>
<evidence type="ECO:0000313" key="1">
    <source>
        <dbReference type="EMBL" id="KAI3791609.1"/>
    </source>
</evidence>
<keyword evidence="2" id="KW-1185">Reference proteome</keyword>
<reference evidence="1 2" key="2">
    <citation type="journal article" date="2022" name="Mol. Ecol. Resour.">
        <title>The genomes of chicory, endive, great burdock and yacon provide insights into Asteraceae paleo-polyploidization history and plant inulin production.</title>
        <authorList>
            <person name="Fan W."/>
            <person name="Wang S."/>
            <person name="Wang H."/>
            <person name="Wang A."/>
            <person name="Jiang F."/>
            <person name="Liu H."/>
            <person name="Zhao H."/>
            <person name="Xu D."/>
            <person name="Zhang Y."/>
        </authorList>
    </citation>
    <scope>NUCLEOTIDE SEQUENCE [LARGE SCALE GENOMIC DNA]</scope>
    <source>
        <strain evidence="2">cv. Punajuju</strain>
        <tissue evidence="1">Leaves</tissue>
    </source>
</reference>
<protein>
    <submittedName>
        <fullName evidence="1">Uncharacterized protein</fullName>
    </submittedName>
</protein>
<name>A0ACB9H764_CICIN</name>
<dbReference type="EMBL" id="CM042009">
    <property type="protein sequence ID" value="KAI3791609.1"/>
    <property type="molecule type" value="Genomic_DNA"/>
</dbReference>
<accession>A0ACB9H764</accession>
<organism evidence="1 2">
    <name type="scientific">Cichorium intybus</name>
    <name type="common">Chicory</name>
    <dbReference type="NCBI Taxonomy" id="13427"/>
    <lineage>
        <taxon>Eukaryota</taxon>
        <taxon>Viridiplantae</taxon>
        <taxon>Streptophyta</taxon>
        <taxon>Embryophyta</taxon>
        <taxon>Tracheophyta</taxon>
        <taxon>Spermatophyta</taxon>
        <taxon>Magnoliopsida</taxon>
        <taxon>eudicotyledons</taxon>
        <taxon>Gunneridae</taxon>
        <taxon>Pentapetalae</taxon>
        <taxon>asterids</taxon>
        <taxon>campanulids</taxon>
        <taxon>Asterales</taxon>
        <taxon>Asteraceae</taxon>
        <taxon>Cichorioideae</taxon>
        <taxon>Cichorieae</taxon>
        <taxon>Cichoriinae</taxon>
        <taxon>Cichorium</taxon>
    </lineage>
</organism>
<sequence>MASNNNKNKLNTCESSSSSNKKMKMELLNANDLQLSPPSIHQDDTDESLSSLIGQHNLIISYHMNEMVLTLEESWRKKLAIEIRKRKEMEEEIKLKDELMHFYKEMIFLLEEMVQGRCIDADVLLPDEEDDGSSLVNNHGDGLNQFEFIKK</sequence>
<reference evidence="2" key="1">
    <citation type="journal article" date="2022" name="Mol. Ecol. Resour.">
        <title>The genomes of chicory, endive, great burdock and yacon provide insights into Asteraceae palaeo-polyploidization history and plant inulin production.</title>
        <authorList>
            <person name="Fan W."/>
            <person name="Wang S."/>
            <person name="Wang H."/>
            <person name="Wang A."/>
            <person name="Jiang F."/>
            <person name="Liu H."/>
            <person name="Zhao H."/>
            <person name="Xu D."/>
            <person name="Zhang Y."/>
        </authorList>
    </citation>
    <scope>NUCLEOTIDE SEQUENCE [LARGE SCALE GENOMIC DNA]</scope>
    <source>
        <strain evidence="2">cv. Punajuju</strain>
    </source>
</reference>
<evidence type="ECO:0000313" key="2">
    <source>
        <dbReference type="Proteomes" id="UP001055811"/>
    </source>
</evidence>
<comment type="caution">
    <text evidence="1">The sequence shown here is derived from an EMBL/GenBank/DDBJ whole genome shotgun (WGS) entry which is preliminary data.</text>
</comment>
<proteinExistence type="predicted"/>